<dbReference type="Proteomes" id="UP001159937">
    <property type="component" value="Unassembled WGS sequence"/>
</dbReference>
<dbReference type="RefSeq" id="WP_080528139.1">
    <property type="nucleotide sequence ID" value="NZ_CP044109.1"/>
</dbReference>
<protein>
    <submittedName>
        <fullName evidence="2">DUF1240 domain-containing protein</fullName>
    </submittedName>
</protein>
<comment type="caution">
    <text evidence="2">The sequence shown here is derived from an EMBL/GenBank/DDBJ whole genome shotgun (WGS) entry which is preliminary data.</text>
</comment>
<keyword evidence="1" id="KW-0812">Transmembrane</keyword>
<feature type="transmembrane region" description="Helical" evidence="1">
    <location>
        <begin position="86"/>
        <end position="108"/>
    </location>
</feature>
<sequence>METFSFKRRIGMFLGMLCLYVPLILGGGVFSFNTLKEYLTFPSELSFSSFFVYGFSAVFILSPVAFFSLWPIFLGRRVSIQIQRYVTKYMIVLFIVTVVIQIGFKVYFSNKLEDKGYVACPDIPKGWMPGMATRYVKDPRNCRQ</sequence>
<accession>A0AAJ1NWR2</accession>
<gene>
    <name evidence="2" type="ORF">N5C89_28670</name>
</gene>
<reference evidence="2" key="1">
    <citation type="submission" date="2022-09" db="EMBL/GenBank/DDBJ databases">
        <title>Intensive care unit water sources are persistently colonized with multi-drug resistant bacteria and are the site of extensive horizontal gene transfer of antibiotic resistance genes.</title>
        <authorList>
            <person name="Diorio-Toth L."/>
        </authorList>
    </citation>
    <scope>NUCLEOTIDE SEQUENCE</scope>
    <source>
        <strain evidence="2">GD03918</strain>
    </source>
</reference>
<evidence type="ECO:0000313" key="2">
    <source>
        <dbReference type="EMBL" id="MDH0966812.1"/>
    </source>
</evidence>
<dbReference type="InterPro" id="IPR010665">
    <property type="entry name" value="DUF1240"/>
</dbReference>
<evidence type="ECO:0000313" key="3">
    <source>
        <dbReference type="Proteomes" id="UP001159937"/>
    </source>
</evidence>
<keyword evidence="1" id="KW-0472">Membrane</keyword>
<feature type="transmembrane region" description="Helical" evidence="1">
    <location>
        <begin position="50"/>
        <end position="74"/>
    </location>
</feature>
<name>A0AAJ1NWR2_9ENTR</name>
<dbReference type="Pfam" id="PF06836">
    <property type="entry name" value="DUF1240"/>
    <property type="match status" value="1"/>
</dbReference>
<dbReference type="EMBL" id="JAOCBF010000067">
    <property type="protein sequence ID" value="MDH0966812.1"/>
    <property type="molecule type" value="Genomic_DNA"/>
</dbReference>
<evidence type="ECO:0000256" key="1">
    <source>
        <dbReference type="SAM" id="Phobius"/>
    </source>
</evidence>
<proteinExistence type="predicted"/>
<keyword evidence="1" id="KW-1133">Transmembrane helix</keyword>
<organism evidence="2 3">
    <name type="scientific">Klebsiella michiganensis</name>
    <dbReference type="NCBI Taxonomy" id="1134687"/>
    <lineage>
        <taxon>Bacteria</taxon>
        <taxon>Pseudomonadati</taxon>
        <taxon>Pseudomonadota</taxon>
        <taxon>Gammaproteobacteria</taxon>
        <taxon>Enterobacterales</taxon>
        <taxon>Enterobacteriaceae</taxon>
        <taxon>Klebsiella/Raoultella group</taxon>
        <taxon>Klebsiella</taxon>
    </lineage>
</organism>
<feature type="transmembrane region" description="Helical" evidence="1">
    <location>
        <begin position="12"/>
        <end position="30"/>
    </location>
</feature>
<dbReference type="AlphaFoldDB" id="A0AAJ1NWR2"/>